<reference evidence="3" key="1">
    <citation type="submission" date="2009-05" db="EMBL/GenBank/DDBJ databases">
        <title>The genome sequence of Ajellomyces capsulatus strain H143.</title>
        <authorList>
            <person name="Champion M."/>
            <person name="Cuomo C.A."/>
            <person name="Ma L.-J."/>
            <person name="Henn M.R."/>
            <person name="Sil A."/>
            <person name="Goldman B."/>
            <person name="Young S.K."/>
            <person name="Kodira C.D."/>
            <person name="Zeng Q."/>
            <person name="Koehrsen M."/>
            <person name="Alvarado L."/>
            <person name="Berlin A.M."/>
            <person name="Borenstein D."/>
            <person name="Chen Z."/>
            <person name="Engels R."/>
            <person name="Freedman E."/>
            <person name="Gellesch M."/>
            <person name="Goldberg J."/>
            <person name="Griggs A."/>
            <person name="Gujja S."/>
            <person name="Heiman D.I."/>
            <person name="Hepburn T.A."/>
            <person name="Howarth C."/>
            <person name="Jen D."/>
            <person name="Larson L."/>
            <person name="Lewis B."/>
            <person name="Mehta T."/>
            <person name="Park D."/>
            <person name="Pearson M."/>
            <person name="Roberts A."/>
            <person name="Saif S."/>
            <person name="Shea T.D."/>
            <person name="Shenoy N."/>
            <person name="Sisk P."/>
            <person name="Stolte C."/>
            <person name="Sykes S."/>
            <person name="Walk T."/>
            <person name="White J."/>
            <person name="Yandava C."/>
            <person name="Klein B."/>
            <person name="McEwen J.G."/>
            <person name="Puccia R."/>
            <person name="Goldman G.H."/>
            <person name="Felipe M.S."/>
            <person name="Nino-Vega G."/>
            <person name="San-Blas G."/>
            <person name="Taylor J.W."/>
            <person name="Mendoza L."/>
            <person name="Galagan J.E."/>
            <person name="Nusbaum C."/>
            <person name="Birren B.W."/>
        </authorList>
    </citation>
    <scope>NUCLEOTIDE SEQUENCE [LARGE SCALE GENOMIC DNA]</scope>
    <source>
        <strain evidence="3">H143</strain>
    </source>
</reference>
<protein>
    <submittedName>
        <fullName evidence="2">Uncharacterized protein</fullName>
    </submittedName>
</protein>
<feature type="compositionally biased region" description="Polar residues" evidence="1">
    <location>
        <begin position="48"/>
        <end position="62"/>
    </location>
</feature>
<dbReference type="VEuPathDB" id="FungiDB:HCDG_01806"/>
<name>C6H5V5_AJECH</name>
<evidence type="ECO:0000256" key="1">
    <source>
        <dbReference type="SAM" id="MobiDB-lite"/>
    </source>
</evidence>
<organism evidence="2 3">
    <name type="scientific">Ajellomyces capsulatus (strain H143)</name>
    <name type="common">Darling's disease fungus</name>
    <name type="synonym">Histoplasma capsulatum</name>
    <dbReference type="NCBI Taxonomy" id="544712"/>
    <lineage>
        <taxon>Eukaryota</taxon>
        <taxon>Fungi</taxon>
        <taxon>Dikarya</taxon>
        <taxon>Ascomycota</taxon>
        <taxon>Pezizomycotina</taxon>
        <taxon>Eurotiomycetes</taxon>
        <taxon>Eurotiomycetidae</taxon>
        <taxon>Onygenales</taxon>
        <taxon>Ajellomycetaceae</taxon>
        <taxon>Histoplasma</taxon>
    </lineage>
</organism>
<dbReference type="Proteomes" id="UP000002624">
    <property type="component" value="Unassembled WGS sequence"/>
</dbReference>
<gene>
    <name evidence="2" type="ORF">HCDG_01806</name>
</gene>
<evidence type="ECO:0000313" key="2">
    <source>
        <dbReference type="EMBL" id="EER43776.1"/>
    </source>
</evidence>
<dbReference type="EMBL" id="GG692420">
    <property type="protein sequence ID" value="EER43776.1"/>
    <property type="molecule type" value="Genomic_DNA"/>
</dbReference>
<sequence length="130" mass="14762">MLSSTRPFSALNLKGDAHDDPDLFPIHLEITDEGFSHTIGRESRNNADRSSIASQHVLSPATSNHSLSSSHNSFDPKTGFPHLPQVHDGRHNSIDWFSISQQEFREIEVQPRRYSTQQRVFGMITEMAYQ</sequence>
<dbReference type="STRING" id="544712.C6H5V5"/>
<feature type="compositionally biased region" description="Low complexity" evidence="1">
    <location>
        <begin position="63"/>
        <end position="73"/>
    </location>
</feature>
<evidence type="ECO:0000313" key="3">
    <source>
        <dbReference type="Proteomes" id="UP000002624"/>
    </source>
</evidence>
<dbReference type="HOGENOM" id="CLU_1937534_0_0_1"/>
<dbReference type="AlphaFoldDB" id="C6H5V5"/>
<feature type="region of interest" description="Disordered" evidence="1">
    <location>
        <begin position="35"/>
        <end position="85"/>
    </location>
</feature>
<proteinExistence type="predicted"/>
<accession>C6H5V5</accession>